<dbReference type="Gene3D" id="3.40.1090.10">
    <property type="entry name" value="Cytosolic phospholipase A2 catalytic domain"/>
    <property type="match status" value="2"/>
</dbReference>
<evidence type="ECO:0000256" key="7">
    <source>
        <dbReference type="ARBA" id="ARBA00023098"/>
    </source>
</evidence>
<dbReference type="GeneID" id="25566689"/>
<feature type="region of interest" description="Disordered" evidence="10">
    <location>
        <begin position="373"/>
        <end position="407"/>
    </location>
</feature>
<dbReference type="Proteomes" id="UP000054408">
    <property type="component" value="Unassembled WGS sequence"/>
</dbReference>
<dbReference type="InterPro" id="IPR002641">
    <property type="entry name" value="PNPLA_dom"/>
</dbReference>
<evidence type="ECO:0000256" key="1">
    <source>
        <dbReference type="ARBA" id="ARBA00004370"/>
    </source>
</evidence>
<keyword evidence="8" id="KW-0472">Membrane</keyword>
<dbReference type="InterPro" id="IPR056556">
    <property type="entry name" value="NTE1_P-loop_dom"/>
</dbReference>
<feature type="domain" description="Cyclic nucleotide-binding" evidence="11">
    <location>
        <begin position="454"/>
        <end position="534"/>
    </location>
</feature>
<dbReference type="InterPro" id="IPR050301">
    <property type="entry name" value="NTE"/>
</dbReference>
<dbReference type="AlphaFoldDB" id="A0A0L0DHS8"/>
<dbReference type="OMA" id="GQQEDRH"/>
<dbReference type="OrthoDB" id="421051at2759"/>
<dbReference type="Pfam" id="PF01734">
    <property type="entry name" value="Patatin"/>
    <property type="match status" value="1"/>
</dbReference>
<comment type="subcellular location">
    <subcellularLocation>
        <location evidence="1">Membrane</location>
    </subcellularLocation>
</comment>
<dbReference type="CDD" id="cd00038">
    <property type="entry name" value="CAP_ED"/>
    <property type="match status" value="3"/>
</dbReference>
<evidence type="ECO:0000313" key="13">
    <source>
        <dbReference type="EMBL" id="KNC51780.1"/>
    </source>
</evidence>
<keyword evidence="14" id="KW-1185">Reference proteome</keyword>
<dbReference type="PROSITE" id="PS50042">
    <property type="entry name" value="CNMP_BINDING_3"/>
    <property type="match status" value="3"/>
</dbReference>
<dbReference type="GO" id="GO:0005783">
    <property type="term" value="C:endoplasmic reticulum"/>
    <property type="evidence" value="ECO:0007669"/>
    <property type="project" value="TreeGrafter"/>
</dbReference>
<evidence type="ECO:0000256" key="9">
    <source>
        <dbReference type="PROSITE-ProRule" id="PRU01161"/>
    </source>
</evidence>
<dbReference type="SUPFAM" id="SSF51206">
    <property type="entry name" value="cAMP-binding domain-like"/>
    <property type="match status" value="3"/>
</dbReference>
<name>A0A0L0DHS8_THETB</name>
<feature type="active site" description="Proton acceptor" evidence="9">
    <location>
        <position position="1060"/>
    </location>
</feature>
<feature type="domain" description="Cyclic nucleotide-binding" evidence="11">
    <location>
        <begin position="540"/>
        <end position="647"/>
    </location>
</feature>
<dbReference type="SMART" id="SM00100">
    <property type="entry name" value="cNMP"/>
    <property type="match status" value="2"/>
</dbReference>
<evidence type="ECO:0000256" key="4">
    <source>
        <dbReference type="ARBA" id="ARBA00022801"/>
    </source>
</evidence>
<dbReference type="GO" id="GO:0016020">
    <property type="term" value="C:membrane"/>
    <property type="evidence" value="ECO:0007669"/>
    <property type="project" value="UniProtKB-SubCell"/>
</dbReference>
<feature type="region of interest" description="Disordered" evidence="10">
    <location>
        <begin position="63"/>
        <end position="95"/>
    </location>
</feature>
<feature type="short sequence motif" description="GXSXG" evidence="9">
    <location>
        <begin position="936"/>
        <end position="940"/>
    </location>
</feature>
<feature type="short sequence motif" description="DGA/G" evidence="9">
    <location>
        <begin position="1060"/>
        <end position="1062"/>
    </location>
</feature>
<dbReference type="InterPro" id="IPR018490">
    <property type="entry name" value="cNMP-bd_dom_sf"/>
</dbReference>
<evidence type="ECO:0000256" key="5">
    <source>
        <dbReference type="ARBA" id="ARBA00022963"/>
    </source>
</evidence>
<feature type="active site" description="Nucleophile" evidence="9">
    <location>
        <position position="938"/>
    </location>
</feature>
<dbReference type="PROSITE" id="PS51635">
    <property type="entry name" value="PNPLA"/>
    <property type="match status" value="1"/>
</dbReference>
<dbReference type="InterPro" id="IPR014710">
    <property type="entry name" value="RmlC-like_jellyroll"/>
</dbReference>
<dbReference type="InterPro" id="IPR000595">
    <property type="entry name" value="cNMP-bd_dom"/>
</dbReference>
<dbReference type="SUPFAM" id="SSF52151">
    <property type="entry name" value="FabD/lysophospholipase-like"/>
    <property type="match status" value="1"/>
</dbReference>
<feature type="short sequence motif" description="GXGXXG" evidence="9">
    <location>
        <begin position="909"/>
        <end position="914"/>
    </location>
</feature>
<evidence type="ECO:0000256" key="2">
    <source>
        <dbReference type="ARBA" id="ARBA00006636"/>
    </source>
</evidence>
<dbReference type="PANTHER" id="PTHR14226">
    <property type="entry name" value="NEUROPATHY TARGET ESTERASE/SWISS CHEESE D.MELANOGASTER"/>
    <property type="match status" value="1"/>
</dbReference>
<feature type="domain" description="Cyclic nucleotide-binding" evidence="11">
    <location>
        <begin position="225"/>
        <end position="349"/>
    </location>
</feature>
<dbReference type="GO" id="GO:0004622">
    <property type="term" value="F:phosphatidylcholine lysophospholipase activity"/>
    <property type="evidence" value="ECO:0007669"/>
    <property type="project" value="TreeGrafter"/>
</dbReference>
<evidence type="ECO:0000256" key="3">
    <source>
        <dbReference type="ARBA" id="ARBA00022692"/>
    </source>
</evidence>
<protein>
    <submittedName>
        <fullName evidence="13">PNPLA7 protein</fullName>
    </submittedName>
</protein>
<sequence>MQNIGKGWAASAKAQLTSLPSAHPLVVLSALALTVGTLGRTLIYRRYVLPSLKDATHVGLTVAVPGDDPPASPDGRARRARRRADSGTSASPLASAAAIRPSISFSLDDPEVSDAEGVADEEAVALVLDELVAQRREIGFDDVSPTPGPWYTPGPVGVGDEWILPEGMDREQAAGLGLSAIRSLSSSAIAHDALGCTVAGRQDALAAIRAENMGPLAALLASDPLLAALAPEELSALVAAGTFETFEPGESVWSIGDPDEDLCLMLSGSIVISSGGELLRTASAGEIITSIMSVLEALAGVPSVFKTITARADATDGASLLRIPAAAFRAVTESNASVLPQLLEVILLKLSKVTFLTMYAYLGLTTELVAPQLPGESGPETKAEFGDESVADAPGDSRDDNDDDQSVASSAASSEAALIFDDVAVQLAEALGIAPDSEAARDLKRNLVLKQAGPGKVVLKRGSNETELCLIVSGSLTVCMVSLEGAHVELYSAERGELCGQLAVLTREPSLVHAYTRDGCVVAMVSRSLFWSLVDTAPTVLQHLAVDVLRRLSPLVRCLDFALDWIHVRSGQWLYTHGEPADAIYIVLSGRMRSVPAGEEATRDAVAMEHGRGESLGELEMLAGVKRTKAAMAIRDAQLVRIRKETFAFICARFPVLALRFAGRMSRLALAAVDDDAAPEPLAAAPTPGKPLGAHALPRPDQANVVGRTNSVKTIAVVPLDHGVAGPEFVANFASELERVLVRCGHAPTNGKGVAVLDAASVSSLGTVARMASPHAREVALMDALSRLEDAHEFVLYRTSVVGSRTEPSEQEWLLRAFRQADVVLFVGSTGPTQIRFAERMFEELALSSRSELVLIHPPATVLPRGTREWLDARPWIDAHHHCRKGNGVHMGRLARRVTGTALGLVLGGGGAKGLSHLGMLKELETRGSVVDVLGGTSIGACIGALYAQEESAAAALRRLEPFNAHMASKWRKLFDLTYPATAIFTGRAFNRGLIALLGPDADITDLWIPFFCVSTDLTKGRVRIHTEGVQWRYVRASMTLTGYLPPMCDPVDGCTLLCDGGYVNNCPADILINLHAPGRVIAIDVGAKDTSEVTFYGDELSGWWVLWKRWFPFTQPAAIPSMQEISSSLAYVTGRVHLEDHVIGAAHGRLQYYAPPIQGFATLDFDRADEIYQVGLEYAQQQGPEFS</sequence>
<evidence type="ECO:0000256" key="10">
    <source>
        <dbReference type="SAM" id="MobiDB-lite"/>
    </source>
</evidence>
<keyword evidence="6" id="KW-1133">Transmembrane helix</keyword>
<evidence type="ECO:0000256" key="8">
    <source>
        <dbReference type="ARBA" id="ARBA00023136"/>
    </source>
</evidence>
<keyword evidence="3" id="KW-0812">Transmembrane</keyword>
<dbReference type="GO" id="GO:0016042">
    <property type="term" value="P:lipid catabolic process"/>
    <property type="evidence" value="ECO:0007669"/>
    <property type="project" value="UniProtKB-UniRule"/>
</dbReference>
<evidence type="ECO:0000259" key="11">
    <source>
        <dbReference type="PROSITE" id="PS50042"/>
    </source>
</evidence>
<keyword evidence="5 9" id="KW-0442">Lipid degradation</keyword>
<dbReference type="Pfam" id="PF00027">
    <property type="entry name" value="cNMP_binding"/>
    <property type="match status" value="2"/>
</dbReference>
<feature type="domain" description="PNPLA" evidence="12">
    <location>
        <begin position="905"/>
        <end position="1073"/>
    </location>
</feature>
<organism evidence="13 14">
    <name type="scientific">Thecamonas trahens ATCC 50062</name>
    <dbReference type="NCBI Taxonomy" id="461836"/>
    <lineage>
        <taxon>Eukaryota</taxon>
        <taxon>Apusozoa</taxon>
        <taxon>Apusomonadida</taxon>
        <taxon>Apusomonadidae</taxon>
        <taxon>Thecamonas</taxon>
    </lineage>
</organism>
<accession>A0A0L0DHS8</accession>
<dbReference type="InterPro" id="IPR016035">
    <property type="entry name" value="Acyl_Trfase/lysoPLipase"/>
</dbReference>
<comment type="similarity">
    <text evidence="2">Belongs to the NTE family.</text>
</comment>
<dbReference type="RefSeq" id="XP_013755653.1">
    <property type="nucleotide sequence ID" value="XM_013900199.1"/>
</dbReference>
<dbReference type="STRING" id="461836.A0A0L0DHS8"/>
<proteinExistence type="inferred from homology"/>
<keyword evidence="7 9" id="KW-0443">Lipid metabolism</keyword>
<dbReference type="Pfam" id="PF24179">
    <property type="entry name" value="NTE_Ploop"/>
    <property type="match status" value="1"/>
</dbReference>
<dbReference type="Gene3D" id="2.60.120.10">
    <property type="entry name" value="Jelly Rolls"/>
    <property type="match status" value="3"/>
</dbReference>
<evidence type="ECO:0000313" key="14">
    <source>
        <dbReference type="Proteomes" id="UP000054408"/>
    </source>
</evidence>
<gene>
    <name evidence="13" type="ORF">AMSG_07855</name>
</gene>
<dbReference type="eggNOG" id="KOG2968">
    <property type="taxonomic scope" value="Eukaryota"/>
</dbReference>
<dbReference type="PANTHER" id="PTHR14226:SF29">
    <property type="entry name" value="NEUROPATHY TARGET ESTERASE SWS"/>
    <property type="match status" value="1"/>
</dbReference>
<keyword evidence="4 9" id="KW-0378">Hydrolase</keyword>
<reference evidence="13 14" key="1">
    <citation type="submission" date="2010-05" db="EMBL/GenBank/DDBJ databases">
        <title>The Genome Sequence of Thecamonas trahens ATCC 50062.</title>
        <authorList>
            <consortium name="The Broad Institute Genome Sequencing Platform"/>
            <person name="Russ C."/>
            <person name="Cuomo C."/>
            <person name="Shea T."/>
            <person name="Young S.K."/>
            <person name="Zeng Q."/>
            <person name="Koehrsen M."/>
            <person name="Haas B."/>
            <person name="Borodovsky M."/>
            <person name="Guigo R."/>
            <person name="Alvarado L."/>
            <person name="Berlin A."/>
            <person name="Bochicchio J."/>
            <person name="Borenstein D."/>
            <person name="Chapman S."/>
            <person name="Chen Z."/>
            <person name="Freedman E."/>
            <person name="Gellesch M."/>
            <person name="Goldberg J."/>
            <person name="Griggs A."/>
            <person name="Gujja S."/>
            <person name="Heilman E."/>
            <person name="Heiman D."/>
            <person name="Hepburn T."/>
            <person name="Howarth C."/>
            <person name="Jen D."/>
            <person name="Larson L."/>
            <person name="Mehta T."/>
            <person name="Park D."/>
            <person name="Pearson M."/>
            <person name="Roberts A."/>
            <person name="Saif S."/>
            <person name="Shenoy N."/>
            <person name="Sisk P."/>
            <person name="Stolte C."/>
            <person name="Sykes S."/>
            <person name="Thomson T."/>
            <person name="Walk T."/>
            <person name="White J."/>
            <person name="Yandava C."/>
            <person name="Burger G."/>
            <person name="Gray M.W."/>
            <person name="Holland P.W.H."/>
            <person name="King N."/>
            <person name="Lang F.B.F."/>
            <person name="Roger A.J."/>
            <person name="Ruiz-Trillo I."/>
            <person name="Lander E."/>
            <person name="Nusbaum C."/>
        </authorList>
    </citation>
    <scope>NUCLEOTIDE SEQUENCE [LARGE SCALE GENOMIC DNA]</scope>
    <source>
        <strain evidence="13 14">ATCC 50062</strain>
    </source>
</reference>
<evidence type="ECO:0000256" key="6">
    <source>
        <dbReference type="ARBA" id="ARBA00022989"/>
    </source>
</evidence>
<evidence type="ECO:0000259" key="12">
    <source>
        <dbReference type="PROSITE" id="PS51635"/>
    </source>
</evidence>
<dbReference type="EMBL" id="GL349470">
    <property type="protein sequence ID" value="KNC51780.1"/>
    <property type="molecule type" value="Genomic_DNA"/>
</dbReference>